<dbReference type="EMBL" id="JAMZEJ010000001">
    <property type="protein sequence ID" value="MCQ8239359.1"/>
    <property type="molecule type" value="Genomic_DNA"/>
</dbReference>
<dbReference type="NCBIfam" id="TIGR02365">
    <property type="entry name" value="dha_L_ycgS"/>
    <property type="match status" value="1"/>
</dbReference>
<keyword evidence="1" id="KW-0808">Transferase</keyword>
<dbReference type="Proteomes" id="UP001524547">
    <property type="component" value="Unassembled WGS sequence"/>
</dbReference>
<reference evidence="4 5" key="1">
    <citation type="submission" date="2022-06" db="EMBL/GenBank/DDBJ databases">
        <title>Rhizosaccharibacter gen. nov. sp. nov. KSS12, endophytic bacteria isolated from sugarcane.</title>
        <authorList>
            <person name="Pitiwittayakul N."/>
        </authorList>
    </citation>
    <scope>NUCLEOTIDE SEQUENCE [LARGE SCALE GENOMIC DNA]</scope>
    <source>
        <strain evidence="4 5">KSS12</strain>
    </source>
</reference>
<keyword evidence="2 4" id="KW-0418">Kinase</keyword>
<dbReference type="GO" id="GO:0016301">
    <property type="term" value="F:kinase activity"/>
    <property type="evidence" value="ECO:0007669"/>
    <property type="project" value="UniProtKB-KW"/>
</dbReference>
<dbReference type="PANTHER" id="PTHR28629:SF4">
    <property type="entry name" value="TRIOKINASE_FMN CYCLASE"/>
    <property type="match status" value="1"/>
</dbReference>
<protein>
    <submittedName>
        <fullName evidence="4">Dihydroxyacetone kinase subunit DhaL</fullName>
    </submittedName>
</protein>
<dbReference type="PANTHER" id="PTHR28629">
    <property type="entry name" value="TRIOKINASE/FMN CYCLASE"/>
    <property type="match status" value="1"/>
</dbReference>
<accession>A0ABT1VSP0</accession>
<name>A0ABT1VSP0_9PROT</name>
<sequence length="215" mass="22181">MSESITLADAAPIAIDISKAVVAARDHLSEIDAATGDGDHGINMAKGFKLAIDRLSGKPFDLRQGFATIGDTLLGDIGGSMGPLYGSLFTEMADTLDGKEAIDRDGFTAMLRAAEAAIVDLGAAKVGDKTLIDVLTPSREAYEKAVGENKDFAGALTAMRDAAAAGLESTRDMVAKLGRASRLGERSRGVLDAGAASCELILRTLADGLLARLAA</sequence>
<dbReference type="InterPro" id="IPR036117">
    <property type="entry name" value="DhaL_dom_sf"/>
</dbReference>
<evidence type="ECO:0000259" key="3">
    <source>
        <dbReference type="PROSITE" id="PS51480"/>
    </source>
</evidence>
<gene>
    <name evidence="4" type="primary">dhaL</name>
    <name evidence="4" type="ORF">NFI88_00705</name>
</gene>
<proteinExistence type="predicted"/>
<dbReference type="InterPro" id="IPR004007">
    <property type="entry name" value="DhaL_dom"/>
</dbReference>
<dbReference type="RefSeq" id="WP_422918102.1">
    <property type="nucleotide sequence ID" value="NZ_JAMZEJ010000001.1"/>
</dbReference>
<dbReference type="PROSITE" id="PS51480">
    <property type="entry name" value="DHAL"/>
    <property type="match status" value="1"/>
</dbReference>
<organism evidence="4 5">
    <name type="scientific">Rhizosaccharibacter radicis</name>
    <dbReference type="NCBI Taxonomy" id="2782605"/>
    <lineage>
        <taxon>Bacteria</taxon>
        <taxon>Pseudomonadati</taxon>
        <taxon>Pseudomonadota</taxon>
        <taxon>Alphaproteobacteria</taxon>
        <taxon>Acetobacterales</taxon>
        <taxon>Acetobacteraceae</taxon>
        <taxon>Rhizosaccharibacter</taxon>
    </lineage>
</organism>
<dbReference type="Gene3D" id="1.25.40.340">
    <property type="match status" value="1"/>
</dbReference>
<dbReference type="InterPro" id="IPR050861">
    <property type="entry name" value="Dihydroxyacetone_Kinase"/>
</dbReference>
<evidence type="ECO:0000313" key="4">
    <source>
        <dbReference type="EMBL" id="MCQ8239359.1"/>
    </source>
</evidence>
<comment type="caution">
    <text evidence="4">The sequence shown here is derived from an EMBL/GenBank/DDBJ whole genome shotgun (WGS) entry which is preliminary data.</text>
</comment>
<keyword evidence="5" id="KW-1185">Reference proteome</keyword>
<dbReference type="SMART" id="SM01120">
    <property type="entry name" value="Dak2"/>
    <property type="match status" value="1"/>
</dbReference>
<evidence type="ECO:0000313" key="5">
    <source>
        <dbReference type="Proteomes" id="UP001524547"/>
    </source>
</evidence>
<dbReference type="InterPro" id="IPR012737">
    <property type="entry name" value="DhaK_L_YcgS"/>
</dbReference>
<evidence type="ECO:0000256" key="2">
    <source>
        <dbReference type="ARBA" id="ARBA00022777"/>
    </source>
</evidence>
<evidence type="ECO:0000256" key="1">
    <source>
        <dbReference type="ARBA" id="ARBA00022679"/>
    </source>
</evidence>
<dbReference type="Pfam" id="PF02734">
    <property type="entry name" value="Dak2"/>
    <property type="match status" value="1"/>
</dbReference>
<feature type="domain" description="DhaL" evidence="3">
    <location>
        <begin position="8"/>
        <end position="207"/>
    </location>
</feature>
<dbReference type="SUPFAM" id="SSF101473">
    <property type="entry name" value="DhaL-like"/>
    <property type="match status" value="1"/>
</dbReference>